<dbReference type="SUPFAM" id="SSF47364">
    <property type="entry name" value="Domain of the SRP/SRP receptor G-proteins"/>
    <property type="match status" value="1"/>
</dbReference>
<dbReference type="InterPro" id="IPR027417">
    <property type="entry name" value="P-loop_NTPase"/>
</dbReference>
<keyword evidence="8" id="KW-0733">Signal recognition particle</keyword>
<dbReference type="Pfam" id="PF00448">
    <property type="entry name" value="SRP54"/>
    <property type="match status" value="1"/>
</dbReference>
<evidence type="ECO:0000256" key="9">
    <source>
        <dbReference type="ARBA" id="ARBA00023274"/>
    </source>
</evidence>
<evidence type="ECO:0000313" key="14">
    <source>
        <dbReference type="Proteomes" id="UP000043763"/>
    </source>
</evidence>
<dbReference type="InterPro" id="IPR003593">
    <property type="entry name" value="AAA+_ATPase"/>
</dbReference>
<dbReference type="SMART" id="SM00963">
    <property type="entry name" value="SRP54_N"/>
    <property type="match status" value="1"/>
</dbReference>
<keyword evidence="4" id="KW-0547">Nucleotide-binding</keyword>
<comment type="subcellular location">
    <subcellularLocation>
        <location evidence="1">Cytoplasm</location>
    </subcellularLocation>
</comment>
<evidence type="ECO:0000256" key="7">
    <source>
        <dbReference type="ARBA" id="ARBA00023134"/>
    </source>
</evidence>
<evidence type="ECO:0000256" key="6">
    <source>
        <dbReference type="ARBA" id="ARBA00022884"/>
    </source>
</evidence>
<dbReference type="Pfam" id="PF02978">
    <property type="entry name" value="SRP_SPB"/>
    <property type="match status" value="1"/>
</dbReference>
<organism evidence="13 14">
    <name type="scientific">Brachyspira suanatina</name>
    <dbReference type="NCBI Taxonomy" id="381802"/>
    <lineage>
        <taxon>Bacteria</taxon>
        <taxon>Pseudomonadati</taxon>
        <taxon>Spirochaetota</taxon>
        <taxon>Spirochaetia</taxon>
        <taxon>Brachyspirales</taxon>
        <taxon>Brachyspiraceae</taxon>
        <taxon>Brachyspira</taxon>
    </lineage>
</organism>
<dbReference type="SUPFAM" id="SSF52540">
    <property type="entry name" value="P-loop containing nucleoside triphosphate hydrolases"/>
    <property type="match status" value="1"/>
</dbReference>
<dbReference type="SMART" id="SM00962">
    <property type="entry name" value="SRP54"/>
    <property type="match status" value="1"/>
</dbReference>
<dbReference type="InterPro" id="IPR036225">
    <property type="entry name" value="SRP/SRP_N"/>
</dbReference>
<dbReference type="InterPro" id="IPR000897">
    <property type="entry name" value="SRP54_GTPase_dom"/>
</dbReference>
<evidence type="ECO:0000256" key="4">
    <source>
        <dbReference type="ARBA" id="ARBA00022741"/>
    </source>
</evidence>
<protein>
    <recommendedName>
        <fullName evidence="10">signal-recognition-particle GTPase</fullName>
        <ecNumber evidence="10">3.6.5.4</ecNumber>
    </recommendedName>
</protein>
<dbReference type="InterPro" id="IPR036891">
    <property type="entry name" value="Signal_recog_part_SRP54_M_sf"/>
</dbReference>
<evidence type="ECO:0000256" key="8">
    <source>
        <dbReference type="ARBA" id="ARBA00023135"/>
    </source>
</evidence>
<dbReference type="InterPro" id="IPR004780">
    <property type="entry name" value="SRP"/>
</dbReference>
<evidence type="ECO:0000256" key="10">
    <source>
        <dbReference type="ARBA" id="ARBA00035672"/>
    </source>
</evidence>
<dbReference type="Pfam" id="PF02881">
    <property type="entry name" value="SRP54_N"/>
    <property type="match status" value="1"/>
</dbReference>
<dbReference type="Proteomes" id="UP000043763">
    <property type="component" value="Unassembled WGS sequence"/>
</dbReference>
<sequence>MFGNLTKSISNVFSKIQGKKVLTDKDISDSLLTIKEALLSADVSLEAADKFLEEATNRAIGKEKLEGVEPANQFVADVHDTLVNMIGEGESGLKLEPVEKTTITLLFGLQGSGKTTTSAKLAKYYKDKRRVMLVGLDVHRPAAMEQLAVLAREVGVPYHIDTKEKKAYKILKKALSIAKKEQYNMILVDTAGRLEIDEEMMLELRRVVNSANVTEKLLVVDSTAGQSVYDVAKSFQSNIGINGVILTKFDSGVRGGAALSLKYATGSPVKFVGVGEHLDDIDVFDAKRVAGQILGMGDIVKLVEKARAAISEKEAQEMLQKVIENNFDYNDFLKQIEATAKMGGLSKMTSMIPGMANVDTELLSREEEKFKKYKAIIQSMTKKERLALFPLNNSRKMRISKGSGQSVYDVNQLIKQFTMMKNMMGSTKKMDKLAKSLEGMGMSIDDLNKLM</sequence>
<dbReference type="GO" id="GO:0005525">
    <property type="term" value="F:GTP binding"/>
    <property type="evidence" value="ECO:0007669"/>
    <property type="project" value="UniProtKB-KW"/>
</dbReference>
<comment type="catalytic activity">
    <reaction evidence="11">
        <text>GTP + H2O = GDP + phosphate + H(+)</text>
        <dbReference type="Rhea" id="RHEA:19669"/>
        <dbReference type="ChEBI" id="CHEBI:15377"/>
        <dbReference type="ChEBI" id="CHEBI:15378"/>
        <dbReference type="ChEBI" id="CHEBI:37565"/>
        <dbReference type="ChEBI" id="CHEBI:43474"/>
        <dbReference type="ChEBI" id="CHEBI:58189"/>
        <dbReference type="EC" id="3.6.5.4"/>
    </reaction>
</comment>
<dbReference type="RefSeq" id="WP_048593310.1">
    <property type="nucleotide sequence ID" value="NZ_CVLB01000001.1"/>
</dbReference>
<dbReference type="InterPro" id="IPR004125">
    <property type="entry name" value="Signal_recog_particle_SRP54_M"/>
</dbReference>
<dbReference type="EMBL" id="CVLB01000001">
    <property type="protein sequence ID" value="CRF31426.1"/>
    <property type="molecule type" value="Genomic_DNA"/>
</dbReference>
<dbReference type="NCBIfam" id="TIGR00959">
    <property type="entry name" value="ffh"/>
    <property type="match status" value="1"/>
</dbReference>
<feature type="domain" description="SRP54-type proteins GTP-binding" evidence="12">
    <location>
        <begin position="268"/>
        <end position="281"/>
    </location>
</feature>
<keyword evidence="9" id="KW-0687">Ribonucleoprotein</keyword>
<name>A0A0G4K3J2_9SPIR</name>
<evidence type="ECO:0000259" key="12">
    <source>
        <dbReference type="PROSITE" id="PS00300"/>
    </source>
</evidence>
<keyword evidence="5" id="KW-0378">Hydrolase</keyword>
<keyword evidence="6" id="KW-0694">RNA-binding</keyword>
<dbReference type="Gene3D" id="1.10.260.30">
    <property type="entry name" value="Signal recognition particle, SRP54 subunit, M-domain"/>
    <property type="match status" value="1"/>
</dbReference>
<evidence type="ECO:0000313" key="13">
    <source>
        <dbReference type="EMBL" id="CRF31426.1"/>
    </source>
</evidence>
<dbReference type="GO" id="GO:0006614">
    <property type="term" value="P:SRP-dependent cotranslational protein targeting to membrane"/>
    <property type="evidence" value="ECO:0007669"/>
    <property type="project" value="InterPro"/>
</dbReference>
<gene>
    <name evidence="13" type="primary">FFC</name>
    <name evidence="13" type="ORF">BRSU_0112</name>
</gene>
<dbReference type="GO" id="GO:0048500">
    <property type="term" value="C:signal recognition particle"/>
    <property type="evidence" value="ECO:0007669"/>
    <property type="project" value="InterPro"/>
</dbReference>
<keyword evidence="3" id="KW-0963">Cytoplasm</keyword>
<dbReference type="AlphaFoldDB" id="A0A0G4K3J2"/>
<dbReference type="GO" id="GO:0003924">
    <property type="term" value="F:GTPase activity"/>
    <property type="evidence" value="ECO:0007669"/>
    <property type="project" value="InterPro"/>
</dbReference>
<dbReference type="Gene3D" id="3.40.50.300">
    <property type="entry name" value="P-loop containing nucleotide triphosphate hydrolases"/>
    <property type="match status" value="1"/>
</dbReference>
<evidence type="ECO:0000256" key="3">
    <source>
        <dbReference type="ARBA" id="ARBA00022490"/>
    </source>
</evidence>
<dbReference type="PANTHER" id="PTHR11564">
    <property type="entry name" value="SIGNAL RECOGNITION PARTICLE 54K PROTEIN SRP54"/>
    <property type="match status" value="1"/>
</dbReference>
<evidence type="ECO:0000256" key="11">
    <source>
        <dbReference type="ARBA" id="ARBA00048027"/>
    </source>
</evidence>
<comment type="similarity">
    <text evidence="2">Belongs to the GTP-binding SRP family. SRP54 subfamily.</text>
</comment>
<dbReference type="SUPFAM" id="SSF47446">
    <property type="entry name" value="Signal peptide-binding domain"/>
    <property type="match status" value="1"/>
</dbReference>
<dbReference type="InterPro" id="IPR042101">
    <property type="entry name" value="SRP54_N_sf"/>
</dbReference>
<dbReference type="OrthoDB" id="9804720at2"/>
<dbReference type="EC" id="3.6.5.4" evidence="10"/>
<accession>A0A0G4K3J2</accession>
<reference evidence="14" key="1">
    <citation type="submission" date="2015-04" db="EMBL/GenBank/DDBJ databases">
        <authorList>
            <person name="Mushtaq Mamoona"/>
        </authorList>
    </citation>
    <scope>NUCLEOTIDE SEQUENCE [LARGE SCALE GENOMIC DNA]</scope>
    <source>
        <strain evidence="14">AN4859/03</strain>
    </source>
</reference>
<dbReference type="InterPro" id="IPR013822">
    <property type="entry name" value="Signal_recog_particl_SRP54_hlx"/>
</dbReference>
<evidence type="ECO:0000256" key="2">
    <source>
        <dbReference type="ARBA" id="ARBA00005450"/>
    </source>
</evidence>
<dbReference type="InterPro" id="IPR022941">
    <property type="entry name" value="SRP54"/>
</dbReference>
<dbReference type="PROSITE" id="PS00300">
    <property type="entry name" value="SRP54"/>
    <property type="match status" value="1"/>
</dbReference>
<dbReference type="SMART" id="SM00382">
    <property type="entry name" value="AAA"/>
    <property type="match status" value="1"/>
</dbReference>
<dbReference type="PANTHER" id="PTHR11564:SF5">
    <property type="entry name" value="SIGNAL RECOGNITION PARTICLE SUBUNIT SRP54"/>
    <property type="match status" value="1"/>
</dbReference>
<dbReference type="GO" id="GO:0008312">
    <property type="term" value="F:7S RNA binding"/>
    <property type="evidence" value="ECO:0007669"/>
    <property type="project" value="InterPro"/>
</dbReference>
<dbReference type="Gene3D" id="1.20.120.140">
    <property type="entry name" value="Signal recognition particle SRP54, nucleotide-binding domain"/>
    <property type="match status" value="1"/>
</dbReference>
<proteinExistence type="inferred from homology"/>
<keyword evidence="14" id="KW-1185">Reference proteome</keyword>
<evidence type="ECO:0000256" key="5">
    <source>
        <dbReference type="ARBA" id="ARBA00022801"/>
    </source>
</evidence>
<evidence type="ECO:0000256" key="1">
    <source>
        <dbReference type="ARBA" id="ARBA00004496"/>
    </source>
</evidence>
<keyword evidence="7" id="KW-0342">GTP-binding</keyword>